<accession>A0A6A5HW47</accession>
<feature type="compositionally biased region" description="Basic and acidic residues" evidence="1">
    <location>
        <begin position="8"/>
        <end position="23"/>
    </location>
</feature>
<dbReference type="CTD" id="78773354"/>
<protein>
    <submittedName>
        <fullName evidence="2">Uncharacterized protein</fullName>
    </submittedName>
</protein>
<dbReference type="EMBL" id="WUAV01000001">
    <property type="protein sequence ID" value="KAF1770543.1"/>
    <property type="molecule type" value="Genomic_DNA"/>
</dbReference>
<organism evidence="2 3">
    <name type="scientific">Caenorhabditis remanei</name>
    <name type="common">Caenorhabditis vulgaris</name>
    <dbReference type="NCBI Taxonomy" id="31234"/>
    <lineage>
        <taxon>Eukaryota</taxon>
        <taxon>Metazoa</taxon>
        <taxon>Ecdysozoa</taxon>
        <taxon>Nematoda</taxon>
        <taxon>Chromadorea</taxon>
        <taxon>Rhabditida</taxon>
        <taxon>Rhabditina</taxon>
        <taxon>Rhabditomorpha</taxon>
        <taxon>Rhabditoidea</taxon>
        <taxon>Rhabditidae</taxon>
        <taxon>Peloderinae</taxon>
        <taxon>Caenorhabditis</taxon>
    </lineage>
</organism>
<feature type="compositionally biased region" description="Basic and acidic residues" evidence="1">
    <location>
        <begin position="73"/>
        <end position="86"/>
    </location>
</feature>
<name>A0A6A5HW47_CAERE</name>
<dbReference type="KEGG" id="crq:GCK72_002362"/>
<gene>
    <name evidence="2" type="ORF">GCK72_002362</name>
</gene>
<feature type="region of interest" description="Disordered" evidence="1">
    <location>
        <begin position="64"/>
        <end position="113"/>
    </location>
</feature>
<evidence type="ECO:0000313" key="3">
    <source>
        <dbReference type="Proteomes" id="UP000483820"/>
    </source>
</evidence>
<dbReference type="GeneID" id="78773354"/>
<evidence type="ECO:0000313" key="2">
    <source>
        <dbReference type="EMBL" id="KAF1770543.1"/>
    </source>
</evidence>
<dbReference type="AlphaFoldDB" id="A0A6A5HW47"/>
<proteinExistence type="predicted"/>
<dbReference type="RefSeq" id="XP_053592034.1">
    <property type="nucleotide sequence ID" value="XM_053723389.1"/>
</dbReference>
<evidence type="ECO:0000256" key="1">
    <source>
        <dbReference type="SAM" id="MobiDB-lite"/>
    </source>
</evidence>
<reference evidence="2 3" key="1">
    <citation type="submission" date="2019-12" db="EMBL/GenBank/DDBJ databases">
        <title>Chromosome-level assembly of the Caenorhabditis remanei genome.</title>
        <authorList>
            <person name="Teterina A.A."/>
            <person name="Willis J.H."/>
            <person name="Phillips P.C."/>
        </authorList>
    </citation>
    <scope>NUCLEOTIDE SEQUENCE [LARGE SCALE GENOMIC DNA]</scope>
    <source>
        <strain evidence="2 3">PX506</strain>
        <tissue evidence="2">Whole organism</tissue>
    </source>
</reference>
<sequence>MISLAASKFDKKYGKEKENEGTGKRNFMRLLMNSASQKKYLDPYLEQLQKQLETLKEEVLKKTTWRMKPMKHQRTEGSEPVSEQKRTVPAVHHHPHILDPFLKNSMRSKRGWE</sequence>
<dbReference type="Proteomes" id="UP000483820">
    <property type="component" value="Chromosome I"/>
</dbReference>
<feature type="region of interest" description="Disordered" evidence="1">
    <location>
        <begin position="1"/>
        <end position="25"/>
    </location>
</feature>
<comment type="caution">
    <text evidence="2">The sequence shown here is derived from an EMBL/GenBank/DDBJ whole genome shotgun (WGS) entry which is preliminary data.</text>
</comment>